<reference evidence="3" key="1">
    <citation type="journal article" date="2014" name="Front. Microbiol.">
        <title>High frequency of phylogenetically diverse reductive dehalogenase-homologous genes in deep subseafloor sedimentary metagenomes.</title>
        <authorList>
            <person name="Kawai M."/>
            <person name="Futagami T."/>
            <person name="Toyoda A."/>
            <person name="Takaki Y."/>
            <person name="Nishi S."/>
            <person name="Hori S."/>
            <person name="Arai W."/>
            <person name="Tsubouchi T."/>
            <person name="Morono Y."/>
            <person name="Uchiyama I."/>
            <person name="Ito T."/>
            <person name="Fujiyama A."/>
            <person name="Inagaki F."/>
            <person name="Takami H."/>
        </authorList>
    </citation>
    <scope>NUCLEOTIDE SEQUENCE</scope>
    <source>
        <strain evidence="3">Expedition CK06-06</strain>
    </source>
</reference>
<evidence type="ECO:0000313" key="3">
    <source>
        <dbReference type="EMBL" id="GAH28212.1"/>
    </source>
</evidence>
<dbReference type="PANTHER" id="PTHR23150">
    <property type="entry name" value="SULFATASE MODIFYING FACTOR 1, 2"/>
    <property type="match status" value="1"/>
</dbReference>
<dbReference type="InterPro" id="IPR005532">
    <property type="entry name" value="SUMF_dom"/>
</dbReference>
<dbReference type="AlphaFoldDB" id="X1E6L2"/>
<evidence type="ECO:0000259" key="2">
    <source>
        <dbReference type="Pfam" id="PF03781"/>
    </source>
</evidence>
<gene>
    <name evidence="3" type="ORF">S03H2_10077</name>
</gene>
<feature type="region of interest" description="Disordered" evidence="1">
    <location>
        <begin position="232"/>
        <end position="253"/>
    </location>
</feature>
<dbReference type="Pfam" id="PF03781">
    <property type="entry name" value="FGE-sulfatase"/>
    <property type="match status" value="1"/>
</dbReference>
<sequence>TMGSPTTEKDRGLGTLERQHEVVITKPFYMGTREVTHRQFEVYWHDRLGTMTDRERKRVEDRLRSGWAYGLSRKKWGKVRSASWLEPGFPRNLGKSHNDPVVCINWTDAMGFCKWMGEKTGMEVRLPTEAEWEYACRAGTKTRFYFGDSDADLHKHGNYLDNSLKISGRDKDHSDGFPLTAPVGKYRANPWELFDMHGNVREWCLDRMGPYPAKSVTDPTGSRTGELRVVRGGSWHEPPRSCRSAARASHPRDYRSQDVGFRVVAFPKE</sequence>
<dbReference type="Gene3D" id="3.90.1580.10">
    <property type="entry name" value="paralog of FGE (formylglycine-generating enzyme)"/>
    <property type="match status" value="1"/>
</dbReference>
<dbReference type="PANTHER" id="PTHR23150:SF19">
    <property type="entry name" value="FORMYLGLYCINE-GENERATING ENZYME"/>
    <property type="match status" value="1"/>
</dbReference>
<feature type="non-terminal residue" evidence="3">
    <location>
        <position position="1"/>
    </location>
</feature>
<dbReference type="InterPro" id="IPR016187">
    <property type="entry name" value="CTDL_fold"/>
</dbReference>
<name>X1E6L2_9ZZZZ</name>
<protein>
    <recommendedName>
        <fullName evidence="2">Sulfatase-modifying factor enzyme-like domain-containing protein</fullName>
    </recommendedName>
</protein>
<dbReference type="SUPFAM" id="SSF56436">
    <property type="entry name" value="C-type lectin-like"/>
    <property type="match status" value="1"/>
</dbReference>
<dbReference type="GO" id="GO:0120147">
    <property type="term" value="F:formylglycine-generating oxidase activity"/>
    <property type="evidence" value="ECO:0007669"/>
    <property type="project" value="TreeGrafter"/>
</dbReference>
<dbReference type="InterPro" id="IPR051043">
    <property type="entry name" value="Sulfatase_Mod_Factor_Kinase"/>
</dbReference>
<dbReference type="EMBL" id="BARU01005203">
    <property type="protein sequence ID" value="GAH28212.1"/>
    <property type="molecule type" value="Genomic_DNA"/>
</dbReference>
<comment type="caution">
    <text evidence="3">The sequence shown here is derived from an EMBL/GenBank/DDBJ whole genome shotgun (WGS) entry which is preliminary data.</text>
</comment>
<accession>X1E6L2</accession>
<organism evidence="3">
    <name type="scientific">marine sediment metagenome</name>
    <dbReference type="NCBI Taxonomy" id="412755"/>
    <lineage>
        <taxon>unclassified sequences</taxon>
        <taxon>metagenomes</taxon>
        <taxon>ecological metagenomes</taxon>
    </lineage>
</organism>
<feature type="domain" description="Sulfatase-modifying factor enzyme-like" evidence="2">
    <location>
        <begin position="2"/>
        <end position="264"/>
    </location>
</feature>
<evidence type="ECO:0000256" key="1">
    <source>
        <dbReference type="SAM" id="MobiDB-lite"/>
    </source>
</evidence>
<proteinExistence type="predicted"/>
<dbReference type="InterPro" id="IPR042095">
    <property type="entry name" value="SUMF_sf"/>
</dbReference>